<sequence>MLNLYPANVRRDIFQEKIKKIKMKGRVFGITTVLMTKYAGKIERGFPGSLRVVWITFFLFFSCQSEVSEMIGEDPDLVITSGSEMAVWIQRATANNGSADDFLDGYSCGTVKFPVAVSLNGAVRMINNEGDLSIVKRITEELEIPVTLQFPVTILSKGYTEIRVNSAEEFAMLKEMCTRTPEDRITCVSFQYPLEMLTYNANNQSNGSVTIDDDEDFYKFIDQIGNLHTSINYPLVAKYITGEEVEISTNSEMISVVKEGKNICDSNGG</sequence>
<protein>
    <submittedName>
        <fullName evidence="1">Uncharacterized protein</fullName>
    </submittedName>
</protein>
<comment type="caution">
    <text evidence="1">The sequence shown here is derived from an EMBL/GenBank/DDBJ whole genome shotgun (WGS) entry which is preliminary data.</text>
</comment>
<name>A0A3N0EBG8_SINP1</name>
<proteinExistence type="predicted"/>
<organism evidence="1 2">
    <name type="scientific">Sinomicrobium pectinilyticum</name>
    <dbReference type="NCBI Taxonomy" id="1084421"/>
    <lineage>
        <taxon>Bacteria</taxon>
        <taxon>Pseudomonadati</taxon>
        <taxon>Bacteroidota</taxon>
        <taxon>Flavobacteriia</taxon>
        <taxon>Flavobacteriales</taxon>
        <taxon>Flavobacteriaceae</taxon>
        <taxon>Sinomicrobium</taxon>
    </lineage>
</organism>
<gene>
    <name evidence="1" type="ORF">ED312_12730</name>
</gene>
<accession>A0A3N0EBG8</accession>
<dbReference type="AlphaFoldDB" id="A0A3N0EBG8"/>
<keyword evidence="2" id="KW-1185">Reference proteome</keyword>
<reference evidence="1 2" key="1">
    <citation type="submission" date="2018-10" db="EMBL/GenBank/DDBJ databases">
        <title>Sinomicrobium pectinilyticum sp. nov., a pectinase-producing bacterium isolated from alkaline and saline soil, and emended description of the genus Sinomicrobium.</title>
        <authorList>
            <person name="Cheng B."/>
            <person name="Li C."/>
            <person name="Lai Q."/>
            <person name="Du M."/>
            <person name="Shao Z."/>
            <person name="Xu P."/>
            <person name="Yang C."/>
        </authorList>
    </citation>
    <scope>NUCLEOTIDE SEQUENCE [LARGE SCALE GENOMIC DNA]</scope>
    <source>
        <strain evidence="1 2">5DNS001</strain>
    </source>
</reference>
<dbReference type="EMBL" id="RJTM01000091">
    <property type="protein sequence ID" value="RNL85144.1"/>
    <property type="molecule type" value="Genomic_DNA"/>
</dbReference>
<dbReference type="Proteomes" id="UP000267469">
    <property type="component" value="Unassembled WGS sequence"/>
</dbReference>
<evidence type="ECO:0000313" key="1">
    <source>
        <dbReference type="EMBL" id="RNL85144.1"/>
    </source>
</evidence>
<evidence type="ECO:0000313" key="2">
    <source>
        <dbReference type="Proteomes" id="UP000267469"/>
    </source>
</evidence>